<dbReference type="EMBL" id="JWZT01001713">
    <property type="protein sequence ID" value="KII71606.1"/>
    <property type="molecule type" value="Genomic_DNA"/>
</dbReference>
<feature type="region of interest" description="Disordered" evidence="1">
    <location>
        <begin position="1"/>
        <end position="21"/>
    </location>
</feature>
<evidence type="ECO:0000313" key="2">
    <source>
        <dbReference type="EMBL" id="KII71606.1"/>
    </source>
</evidence>
<feature type="compositionally biased region" description="Basic residues" evidence="1">
    <location>
        <begin position="121"/>
        <end position="132"/>
    </location>
</feature>
<comment type="caution">
    <text evidence="2">The sequence shown here is derived from an EMBL/GenBank/DDBJ whole genome shotgun (WGS) entry which is preliminary data.</text>
</comment>
<protein>
    <submittedName>
        <fullName evidence="2">Uncharacterized protein</fullName>
    </submittedName>
</protein>
<feature type="region of interest" description="Disordered" evidence="1">
    <location>
        <begin position="107"/>
        <end position="181"/>
    </location>
</feature>
<proteinExistence type="predicted"/>
<sequence length="208" mass="22890">MDEVVRPRRNSSNITMGRSNHNQMSVLDPFKCPPGHRILRNGFRVIFSPRVLDDFTDTRDLADNRPALALGGPHRVSLGAFRSSTIRGTHEAYQADEKPAVLYRTSCQRGTSKDLEATGQKRGKSTQGRHRQLVASTTKGKEGGSKTSPSVNRLKEPKRQKRRYIAPGNGTTTGQPRHGPDLKSVCIQVPSSSLPGPYCRIVRGPGVH</sequence>
<gene>
    <name evidence="2" type="ORF">RF11_03382</name>
</gene>
<feature type="compositionally biased region" description="Polar residues" evidence="1">
    <location>
        <begin position="10"/>
        <end position="21"/>
    </location>
</feature>
<reference evidence="2 3" key="1">
    <citation type="journal article" date="2014" name="Genome Biol. Evol.">
        <title>The genome of the myxosporean Thelohanellus kitauei shows adaptations to nutrient acquisition within its fish host.</title>
        <authorList>
            <person name="Yang Y."/>
            <person name="Xiong J."/>
            <person name="Zhou Z."/>
            <person name="Huo F."/>
            <person name="Miao W."/>
            <person name="Ran C."/>
            <person name="Liu Y."/>
            <person name="Zhang J."/>
            <person name="Feng J."/>
            <person name="Wang M."/>
            <person name="Wang M."/>
            <person name="Wang L."/>
            <person name="Yao B."/>
        </authorList>
    </citation>
    <scope>NUCLEOTIDE SEQUENCE [LARGE SCALE GENOMIC DNA]</scope>
    <source>
        <strain evidence="2">Wuqing</strain>
    </source>
</reference>
<evidence type="ECO:0000256" key="1">
    <source>
        <dbReference type="SAM" id="MobiDB-lite"/>
    </source>
</evidence>
<dbReference type="AlphaFoldDB" id="A0A0C2MWB5"/>
<organism evidence="2 3">
    <name type="scientific">Thelohanellus kitauei</name>
    <name type="common">Myxosporean</name>
    <dbReference type="NCBI Taxonomy" id="669202"/>
    <lineage>
        <taxon>Eukaryota</taxon>
        <taxon>Metazoa</taxon>
        <taxon>Cnidaria</taxon>
        <taxon>Myxozoa</taxon>
        <taxon>Myxosporea</taxon>
        <taxon>Bivalvulida</taxon>
        <taxon>Platysporina</taxon>
        <taxon>Myxobolidae</taxon>
        <taxon>Thelohanellus</taxon>
    </lineage>
</organism>
<name>A0A0C2MWB5_THEKT</name>
<evidence type="ECO:0000313" key="3">
    <source>
        <dbReference type="Proteomes" id="UP000031668"/>
    </source>
</evidence>
<accession>A0A0C2MWB5</accession>
<dbReference type="Proteomes" id="UP000031668">
    <property type="component" value="Unassembled WGS sequence"/>
</dbReference>
<keyword evidence="3" id="KW-1185">Reference proteome</keyword>